<dbReference type="GO" id="GO:0005737">
    <property type="term" value="C:cytoplasm"/>
    <property type="evidence" value="ECO:0007669"/>
    <property type="project" value="TreeGrafter"/>
</dbReference>
<dbReference type="SUPFAM" id="SSF53649">
    <property type="entry name" value="Alkaline phosphatase-like"/>
    <property type="match status" value="1"/>
</dbReference>
<dbReference type="GO" id="GO:0046872">
    <property type="term" value="F:metal ion binding"/>
    <property type="evidence" value="ECO:0007669"/>
    <property type="project" value="UniProtKB-KW"/>
</dbReference>
<dbReference type="InterPro" id="IPR017850">
    <property type="entry name" value="Alkaline_phosphatase_core_sf"/>
</dbReference>
<keyword evidence="1" id="KW-0479">Metal-binding</keyword>
<organism evidence="4">
    <name type="scientific">marine sediment metagenome</name>
    <dbReference type="NCBI Taxonomy" id="412755"/>
    <lineage>
        <taxon>unclassified sequences</taxon>
        <taxon>metagenomes</taxon>
        <taxon>ecological metagenomes</taxon>
    </lineage>
</organism>
<dbReference type="PANTHER" id="PTHR45953:SF1">
    <property type="entry name" value="IDURONATE 2-SULFATASE"/>
    <property type="match status" value="1"/>
</dbReference>
<proteinExistence type="predicted"/>
<protein>
    <recommendedName>
        <fullName evidence="3">Sulfatase N-terminal domain-containing protein</fullName>
    </recommendedName>
</protein>
<feature type="domain" description="Sulfatase N-terminal" evidence="3">
    <location>
        <begin position="47"/>
        <end position="152"/>
    </location>
</feature>
<keyword evidence="2" id="KW-0378">Hydrolase</keyword>
<accession>X1AE71</accession>
<dbReference type="PANTHER" id="PTHR45953">
    <property type="entry name" value="IDURONATE 2-SULFATASE"/>
    <property type="match status" value="1"/>
</dbReference>
<evidence type="ECO:0000256" key="1">
    <source>
        <dbReference type="ARBA" id="ARBA00022723"/>
    </source>
</evidence>
<dbReference type="Gene3D" id="3.40.720.10">
    <property type="entry name" value="Alkaline Phosphatase, subunit A"/>
    <property type="match status" value="1"/>
</dbReference>
<evidence type="ECO:0000313" key="4">
    <source>
        <dbReference type="EMBL" id="GAG80910.1"/>
    </source>
</evidence>
<dbReference type="GO" id="GO:0008484">
    <property type="term" value="F:sulfuric ester hydrolase activity"/>
    <property type="evidence" value="ECO:0007669"/>
    <property type="project" value="TreeGrafter"/>
</dbReference>
<dbReference type="InterPro" id="IPR000917">
    <property type="entry name" value="Sulfatase_N"/>
</dbReference>
<gene>
    <name evidence="4" type="ORF">S01H4_35719</name>
</gene>
<dbReference type="AlphaFoldDB" id="X1AE71"/>
<name>X1AE71_9ZZZZ</name>
<feature type="non-terminal residue" evidence="4">
    <location>
        <position position="240"/>
    </location>
</feature>
<evidence type="ECO:0000259" key="3">
    <source>
        <dbReference type="Pfam" id="PF00884"/>
    </source>
</evidence>
<sequence length="240" mass="27141">MNRSVHDASSSCPFEPYPFQRIVLPEKVEGDWNDIPKRGINYVTSKNGEMSLEQQKKAVAAYYAAVAYMDEQVGKILRTLKNEGLEDNTIVIFTSDHGFHLGEHDFWMKVSLHEESVRVPMIIKVPGKQPKVCDSFVELIDLYPTVAALAGIQSSKNLQGKSLVKTFDDPKHKVRDMAFSVSQGGRSFLLRNEKWAFIAYNEDASEGIELYDMDNDPQQFNNIALNEAYAGVVIDFKKQL</sequence>
<comment type="caution">
    <text evidence="4">The sequence shown here is derived from an EMBL/GenBank/DDBJ whole genome shotgun (WGS) entry which is preliminary data.</text>
</comment>
<reference evidence="4" key="1">
    <citation type="journal article" date="2014" name="Front. Microbiol.">
        <title>High frequency of phylogenetically diverse reductive dehalogenase-homologous genes in deep subseafloor sedimentary metagenomes.</title>
        <authorList>
            <person name="Kawai M."/>
            <person name="Futagami T."/>
            <person name="Toyoda A."/>
            <person name="Takaki Y."/>
            <person name="Nishi S."/>
            <person name="Hori S."/>
            <person name="Arai W."/>
            <person name="Tsubouchi T."/>
            <person name="Morono Y."/>
            <person name="Uchiyama I."/>
            <person name="Ito T."/>
            <person name="Fujiyama A."/>
            <person name="Inagaki F."/>
            <person name="Takami H."/>
        </authorList>
    </citation>
    <scope>NUCLEOTIDE SEQUENCE</scope>
    <source>
        <strain evidence="4">Expedition CK06-06</strain>
    </source>
</reference>
<evidence type="ECO:0000256" key="2">
    <source>
        <dbReference type="ARBA" id="ARBA00022801"/>
    </source>
</evidence>
<dbReference type="EMBL" id="BART01019023">
    <property type="protein sequence ID" value="GAG80910.1"/>
    <property type="molecule type" value="Genomic_DNA"/>
</dbReference>
<dbReference type="Pfam" id="PF00884">
    <property type="entry name" value="Sulfatase"/>
    <property type="match status" value="1"/>
</dbReference>